<name>E4YF84_OIKDI</name>
<evidence type="ECO:0000313" key="1">
    <source>
        <dbReference type="EMBL" id="CBY34158.1"/>
    </source>
</evidence>
<organism evidence="1">
    <name type="scientific">Oikopleura dioica</name>
    <name type="common">Tunicate</name>
    <dbReference type="NCBI Taxonomy" id="34765"/>
    <lineage>
        <taxon>Eukaryota</taxon>
        <taxon>Metazoa</taxon>
        <taxon>Chordata</taxon>
        <taxon>Tunicata</taxon>
        <taxon>Appendicularia</taxon>
        <taxon>Copelata</taxon>
        <taxon>Oikopleuridae</taxon>
        <taxon>Oikopleura</taxon>
    </lineage>
</organism>
<gene>
    <name evidence="1" type="ORF">GSOID_T00024170001</name>
</gene>
<dbReference type="AlphaFoldDB" id="E4YF84"/>
<sequence length="186" mass="21242">MNVFAVFIGFEVLSQPHLKMVFGRRKSAPKAPKPEELEGRRFSLIDRMKDLSRGIIRRGSTSNAKGSDLEYDPEVRRRFSVQVSNPNDKRLHTSQAHMTFKGFDWDAPLNPELDENDNRNDPSYRKKATNELERVGSASQIEIRTPTDYQISKKFSSSFSDLRDLDTISLNSYSETFATYATQIAA</sequence>
<proteinExistence type="predicted"/>
<protein>
    <submittedName>
        <fullName evidence="1">Uncharacterized protein</fullName>
    </submittedName>
</protein>
<dbReference type="EMBL" id="FN654481">
    <property type="protein sequence ID" value="CBY34158.1"/>
    <property type="molecule type" value="Genomic_DNA"/>
</dbReference>
<accession>E4YF84</accession>
<reference evidence="1" key="1">
    <citation type="journal article" date="2010" name="Science">
        <title>Plasticity of animal genome architecture unmasked by rapid evolution of a pelagic tunicate.</title>
        <authorList>
            <person name="Denoeud F."/>
            <person name="Henriet S."/>
            <person name="Mungpakdee S."/>
            <person name="Aury J.M."/>
            <person name="Da Silva C."/>
            <person name="Brinkmann H."/>
            <person name="Mikhaleva J."/>
            <person name="Olsen L.C."/>
            <person name="Jubin C."/>
            <person name="Canestro C."/>
            <person name="Bouquet J.M."/>
            <person name="Danks G."/>
            <person name="Poulain J."/>
            <person name="Campsteijn C."/>
            <person name="Adamski M."/>
            <person name="Cross I."/>
            <person name="Yadetie F."/>
            <person name="Muffato M."/>
            <person name="Louis A."/>
            <person name="Butcher S."/>
            <person name="Tsagkogeorga G."/>
            <person name="Konrad A."/>
            <person name="Singh S."/>
            <person name="Jensen M.F."/>
            <person name="Cong E.H."/>
            <person name="Eikeseth-Otteraa H."/>
            <person name="Noel B."/>
            <person name="Anthouard V."/>
            <person name="Porcel B.M."/>
            <person name="Kachouri-Lafond R."/>
            <person name="Nishino A."/>
            <person name="Ugolini M."/>
            <person name="Chourrout P."/>
            <person name="Nishida H."/>
            <person name="Aasland R."/>
            <person name="Huzurbazar S."/>
            <person name="Westhof E."/>
            <person name="Delsuc F."/>
            <person name="Lehrach H."/>
            <person name="Reinhardt R."/>
            <person name="Weissenbach J."/>
            <person name="Roy S.W."/>
            <person name="Artiguenave F."/>
            <person name="Postlethwait J.H."/>
            <person name="Manak J.R."/>
            <person name="Thompson E.M."/>
            <person name="Jaillon O."/>
            <person name="Du Pasquier L."/>
            <person name="Boudinot P."/>
            <person name="Liberles D.A."/>
            <person name="Volff J.N."/>
            <person name="Philippe H."/>
            <person name="Lenhard B."/>
            <person name="Roest Crollius H."/>
            <person name="Wincker P."/>
            <person name="Chourrout D."/>
        </authorList>
    </citation>
    <scope>NUCLEOTIDE SEQUENCE [LARGE SCALE GENOMIC DNA]</scope>
</reference>
<dbReference type="Proteomes" id="UP000011014">
    <property type="component" value="Unassembled WGS sequence"/>
</dbReference>